<dbReference type="GeneID" id="93350415"/>
<evidence type="ECO:0000313" key="2">
    <source>
        <dbReference type="Proteomes" id="UP000254400"/>
    </source>
</evidence>
<dbReference type="RefSeq" id="WP_019686713.1">
    <property type="nucleotide sequence ID" value="NZ_CP036496.1"/>
</dbReference>
<protein>
    <submittedName>
        <fullName evidence="1">Uncharacterized protein</fullName>
    </submittedName>
</protein>
<evidence type="ECO:0000313" key="1">
    <source>
        <dbReference type="EMBL" id="SUA68332.1"/>
    </source>
</evidence>
<gene>
    <name evidence="1" type="ORF">NCTC10343_01629</name>
</gene>
<dbReference type="AlphaFoldDB" id="A0A378XWW2"/>
<organism evidence="1 2">
    <name type="scientific">Paenibacillus polymyxa</name>
    <name type="common">Bacillus polymyxa</name>
    <dbReference type="NCBI Taxonomy" id="1406"/>
    <lineage>
        <taxon>Bacteria</taxon>
        <taxon>Bacillati</taxon>
        <taxon>Bacillota</taxon>
        <taxon>Bacilli</taxon>
        <taxon>Bacillales</taxon>
        <taxon>Paenibacillaceae</taxon>
        <taxon>Paenibacillus</taxon>
    </lineage>
</organism>
<reference evidence="1 2" key="1">
    <citation type="submission" date="2018-06" db="EMBL/GenBank/DDBJ databases">
        <authorList>
            <consortium name="Pathogen Informatics"/>
            <person name="Doyle S."/>
        </authorList>
    </citation>
    <scope>NUCLEOTIDE SEQUENCE [LARGE SCALE GENOMIC DNA]</scope>
    <source>
        <strain evidence="1 2">NCTC10343</strain>
    </source>
</reference>
<dbReference type="EMBL" id="UGSC01000001">
    <property type="protein sequence ID" value="SUA68332.1"/>
    <property type="molecule type" value="Genomic_DNA"/>
</dbReference>
<accession>A0A378XWW2</accession>
<dbReference type="Proteomes" id="UP000254400">
    <property type="component" value="Unassembled WGS sequence"/>
</dbReference>
<proteinExistence type="predicted"/>
<sequence>MTKHLWEVEHPYYCNLSNYRTKGDEGGCEYDSFKKFLKEWDDADMDYHLLFRWDWKVYDEGSDELHMFWILQRIGDYQYCTVKVNKEDEDKVKEFLQPRWENMKKLWEPFI</sequence>
<name>A0A378XWW2_PAEPO</name>